<dbReference type="Pfam" id="PF04717">
    <property type="entry name" value="Phage_base_V"/>
    <property type="match status" value="1"/>
</dbReference>
<dbReference type="InterPro" id="IPR017847">
    <property type="entry name" value="T6SS_RhsGE_Vgr_subset"/>
</dbReference>
<feature type="region of interest" description="Disordered" evidence="2">
    <location>
        <begin position="192"/>
        <end position="212"/>
    </location>
</feature>
<accession>A0A7X2IR78</accession>
<dbReference type="InterPro" id="IPR006531">
    <property type="entry name" value="Gp5/Vgr_OB"/>
</dbReference>
<dbReference type="NCBIfam" id="TIGR01646">
    <property type="entry name" value="vgr_GE"/>
    <property type="match status" value="1"/>
</dbReference>
<dbReference type="SUPFAM" id="SSF69255">
    <property type="entry name" value="gp5 N-terminal domain-like"/>
    <property type="match status" value="1"/>
</dbReference>
<dbReference type="InterPro" id="IPR018769">
    <property type="entry name" value="VgrG2_DUF2345"/>
</dbReference>
<comment type="similarity">
    <text evidence="1">Belongs to the VgrG protein family.</text>
</comment>
<feature type="domain" description="Gp5/Type VI secretion system Vgr protein OB-fold" evidence="3">
    <location>
        <begin position="397"/>
        <end position="466"/>
    </location>
</feature>
<dbReference type="Pfam" id="PF10106">
    <property type="entry name" value="DUF2345"/>
    <property type="match status" value="1"/>
</dbReference>
<evidence type="ECO:0000256" key="1">
    <source>
        <dbReference type="ARBA" id="ARBA00005558"/>
    </source>
</evidence>
<gene>
    <name evidence="6" type="primary">tssI</name>
    <name evidence="6" type="ORF">GJ700_23045</name>
</gene>
<name>A0A7X2IR78_9BURK</name>
<evidence type="ECO:0000313" key="7">
    <source>
        <dbReference type="Proteomes" id="UP000446768"/>
    </source>
</evidence>
<feature type="domain" description="Putative type VI secretion system Rhs element associated Vgr" evidence="5">
    <location>
        <begin position="488"/>
        <end position="596"/>
    </location>
</feature>
<comment type="caution">
    <text evidence="6">The sequence shown here is derived from an EMBL/GenBank/DDBJ whole genome shotgun (WGS) entry which is preliminary data.</text>
</comment>
<dbReference type="AlphaFoldDB" id="A0A7X2IR78"/>
<dbReference type="Pfam" id="PF13296">
    <property type="entry name" value="T6SS_Vgr"/>
    <property type="match status" value="1"/>
</dbReference>
<dbReference type="NCBIfam" id="TIGR03361">
    <property type="entry name" value="VI_Rhs_Vgr"/>
    <property type="match status" value="1"/>
</dbReference>
<evidence type="ECO:0000259" key="3">
    <source>
        <dbReference type="Pfam" id="PF04717"/>
    </source>
</evidence>
<dbReference type="InterPro" id="IPR028244">
    <property type="entry name" value="T6SS_Rhs_Vgr_dom"/>
</dbReference>
<reference evidence="6 7" key="1">
    <citation type="submission" date="2019-11" db="EMBL/GenBank/DDBJ databases">
        <title>Novel species isolated from a subtropical stream in China.</title>
        <authorList>
            <person name="Lu H."/>
        </authorList>
    </citation>
    <scope>NUCLEOTIDE SEQUENCE [LARGE SCALE GENOMIC DNA]</scope>
    <source>
        <strain evidence="6 7">FT92W</strain>
    </source>
</reference>
<dbReference type="SUPFAM" id="SSF69279">
    <property type="entry name" value="Phage tail proteins"/>
    <property type="match status" value="2"/>
</dbReference>
<dbReference type="Pfam" id="PF05954">
    <property type="entry name" value="Phage_GPD"/>
    <property type="match status" value="1"/>
</dbReference>
<dbReference type="EMBL" id="WKJJ01000015">
    <property type="protein sequence ID" value="MRV74590.1"/>
    <property type="molecule type" value="Genomic_DNA"/>
</dbReference>
<dbReference type="Gene3D" id="4.10.220.110">
    <property type="match status" value="1"/>
</dbReference>
<proteinExistence type="inferred from homology"/>
<keyword evidence="7" id="KW-1185">Reference proteome</keyword>
<dbReference type="Proteomes" id="UP000446768">
    <property type="component" value="Unassembled WGS sequence"/>
</dbReference>
<protein>
    <submittedName>
        <fullName evidence="6">Type VI secretion system tip protein VgrG</fullName>
    </submittedName>
</protein>
<dbReference type="Gene3D" id="2.40.50.230">
    <property type="entry name" value="Gp5 N-terminal domain"/>
    <property type="match status" value="1"/>
</dbReference>
<evidence type="ECO:0000259" key="5">
    <source>
        <dbReference type="Pfam" id="PF13296"/>
    </source>
</evidence>
<dbReference type="InterPro" id="IPR037026">
    <property type="entry name" value="Vgr_OB-fold_dom_sf"/>
</dbReference>
<evidence type="ECO:0000256" key="2">
    <source>
        <dbReference type="SAM" id="MobiDB-lite"/>
    </source>
</evidence>
<sequence>MTMDFPRDDGPEYAVLLVNTLHAREEMSRSFRYEAELLSDDAHIALTSMMGKMVTISLVRNDGLLRHFNGYVTEFSLLGADGGLAKYRMVLEPWMAFVRLRQDCVGFHGRTLLQITELTLRHCVQHDWQTRLYHGDPPITCANQYNETDYNHLHRRWEARGWHYWYEHRANGHTLWLGDDTMMLDPIDARDGTEAPDGMPFRSEAGSKEDDSIHQWQAVRRIGANRLTLSTFDYKNPSPQHISAQTRYVQGDLFEHEVHEYAGARAYQGSREGEPLAQRRSDGREALYQTFEASGNDRNAQPGRCFKLEEHFSGQAPAKEIGDASREGRSYLILAVEHNASNNYQDGRHAESRYTNRFTCIRQERRWYPERGYHSQPCADPGVQTAIVVGPAGEEIHTDDLGRIKVQFHWDRLGTGTGGAEPWVRVAMPVAGAGFGQIGLPRVGQEVVVQFVNGNVDHPIVTGVVYNGRHAPPWELRGQRALSGWRSRELGGSRGNQLVMDDTRDQLQAQLRSDHLHSQLALGHIVRVESKAGRGEVRGEGFELRTDGHGVVRAGRGMLVTTEERTAARSQTASMEETAMRLDRAQQSHASLAELAQQHDGEAARQQADVMKTLETQQRAMAGKDGKALASHLVFASPAGIASTTAGSTHIASDQHTALSCGKSFSLSSGESLFATIKRSLRLFVQQAGMKLVAAAGDIDIQALTDNIRLLSKLEISQTANRILITAKEEVVINGGGSYMKLNADGIERGTNGNYVGHAARHSFVGPKNSDVDVVMPGLAELKGRGALNVGTHASAAGRACSGLPYKLFKDDSLLEEGQLNQDGALVFKHELAAESTYRLELVNGQVFRILPTRESSPDKTSSGMGFHGYVNPGGALTEHSSNLDEDRLLSNPFTSTWLDSSGGDSYGRE</sequence>
<feature type="domain" description="DUF2345" evidence="4">
    <location>
        <begin position="627"/>
        <end position="768"/>
    </location>
</feature>
<evidence type="ECO:0000259" key="4">
    <source>
        <dbReference type="Pfam" id="PF10106"/>
    </source>
</evidence>
<dbReference type="Gene3D" id="3.55.50.10">
    <property type="entry name" value="Baseplate protein-like domains"/>
    <property type="match status" value="1"/>
</dbReference>
<evidence type="ECO:0000313" key="6">
    <source>
        <dbReference type="EMBL" id="MRV74590.1"/>
    </source>
</evidence>
<dbReference type="SUPFAM" id="SSF69349">
    <property type="entry name" value="Phage fibre proteins"/>
    <property type="match status" value="1"/>
</dbReference>
<organism evidence="6 7">
    <name type="scientific">Pseudoduganella rivuli</name>
    <dbReference type="NCBI Taxonomy" id="2666085"/>
    <lineage>
        <taxon>Bacteria</taxon>
        <taxon>Pseudomonadati</taxon>
        <taxon>Pseudomonadota</taxon>
        <taxon>Betaproteobacteria</taxon>
        <taxon>Burkholderiales</taxon>
        <taxon>Oxalobacteraceae</taxon>
        <taxon>Telluria group</taxon>
        <taxon>Pseudoduganella</taxon>
    </lineage>
</organism>
<dbReference type="InterPro" id="IPR006533">
    <property type="entry name" value="T6SS_Vgr_RhsGE"/>
</dbReference>
<dbReference type="Gene3D" id="2.30.110.50">
    <property type="match status" value="1"/>
</dbReference>